<feature type="region of interest" description="Disordered" evidence="2">
    <location>
        <begin position="149"/>
        <end position="178"/>
    </location>
</feature>
<evidence type="ECO:0000256" key="2">
    <source>
        <dbReference type="SAM" id="MobiDB-lite"/>
    </source>
</evidence>
<feature type="compositionally biased region" description="Basic and acidic residues" evidence="2">
    <location>
        <begin position="156"/>
        <end position="169"/>
    </location>
</feature>
<gene>
    <name evidence="4" type="ORF">BN971_02165</name>
</gene>
<evidence type="ECO:0000256" key="1">
    <source>
        <dbReference type="SAM" id="Coils"/>
    </source>
</evidence>
<evidence type="ECO:0000313" key="4">
    <source>
        <dbReference type="EMBL" id="CPR10891.1"/>
    </source>
</evidence>
<feature type="coiled-coil region" evidence="1">
    <location>
        <begin position="36"/>
        <end position="92"/>
    </location>
</feature>
<evidence type="ECO:0000256" key="3">
    <source>
        <dbReference type="SAM" id="Phobius"/>
    </source>
</evidence>
<proteinExistence type="predicted"/>
<evidence type="ECO:0000313" key="5">
    <source>
        <dbReference type="Proteomes" id="UP000198875"/>
    </source>
</evidence>
<keyword evidence="3" id="KW-0812">Transmembrane</keyword>
<dbReference type="EMBL" id="CSTD01000002">
    <property type="protein sequence ID" value="CPR10891.1"/>
    <property type="molecule type" value="Genomic_DNA"/>
</dbReference>
<dbReference type="AlphaFoldDB" id="A0A0U0W8D7"/>
<organism evidence="4 5">
    <name type="scientific">Mycobacterium bohemicum DSM 44277</name>
    <dbReference type="NCBI Taxonomy" id="1236609"/>
    <lineage>
        <taxon>Bacteria</taxon>
        <taxon>Bacillati</taxon>
        <taxon>Actinomycetota</taxon>
        <taxon>Actinomycetes</taxon>
        <taxon>Mycobacteriales</taxon>
        <taxon>Mycobacteriaceae</taxon>
        <taxon>Mycobacterium</taxon>
    </lineage>
</organism>
<accession>A0A0U0W8D7</accession>
<dbReference type="Proteomes" id="UP000198875">
    <property type="component" value="Unassembled WGS sequence"/>
</dbReference>
<keyword evidence="1" id="KW-0175">Coiled coil</keyword>
<protein>
    <submittedName>
        <fullName evidence="4">Uncharacterized protein</fullName>
    </submittedName>
</protein>
<keyword evidence="3" id="KW-1133">Transmembrane helix</keyword>
<reference evidence="4 5" key="1">
    <citation type="submission" date="2015-03" db="EMBL/GenBank/DDBJ databases">
        <authorList>
            <person name="Murphy D."/>
        </authorList>
    </citation>
    <scope>NUCLEOTIDE SEQUENCE [LARGE SCALE GENOMIC DNA]</scope>
    <source>
        <strain evidence="4 5">DSM 44277</strain>
    </source>
</reference>
<keyword evidence="3" id="KW-0472">Membrane</keyword>
<feature type="transmembrane region" description="Helical" evidence="3">
    <location>
        <begin position="6"/>
        <end position="24"/>
    </location>
</feature>
<sequence precursor="true">MNAANWISLGSFVAATVSAAVAFLQAKRASASKGAAEQHEARAEQYAGRATKAAEEAAAWQRQAAEAAQRSADALEAQNRLVEDQAEEAEGVPWEIRFREGSLFDVWNITNTTKFGVRIEGGGVLRPKSVDRIDGRSSVDFFGTSHMGGSDQVEVTWHRREDLSDEPRQWRGNKPPKL</sequence>
<name>A0A0U0W8D7_MYCBE</name>